<comment type="similarity">
    <text evidence="1">Belongs to the asp23 family.</text>
</comment>
<evidence type="ECO:0000256" key="2">
    <source>
        <dbReference type="SAM" id="MobiDB-lite"/>
    </source>
</evidence>
<dbReference type="RefSeq" id="WP_210056378.1">
    <property type="nucleotide sequence ID" value="NZ_BAAAMH010000020.1"/>
</dbReference>
<name>A0ABS4ZA61_9ACTN</name>
<dbReference type="Pfam" id="PF03780">
    <property type="entry name" value="Asp23"/>
    <property type="match status" value="1"/>
</dbReference>
<feature type="region of interest" description="Disordered" evidence="2">
    <location>
        <begin position="1"/>
        <end position="31"/>
    </location>
</feature>
<reference evidence="3 4" key="1">
    <citation type="submission" date="2021-03" db="EMBL/GenBank/DDBJ databases">
        <title>Sequencing the genomes of 1000 actinobacteria strains.</title>
        <authorList>
            <person name="Klenk H.-P."/>
        </authorList>
    </citation>
    <scope>NUCLEOTIDE SEQUENCE [LARGE SCALE GENOMIC DNA]</scope>
    <source>
        <strain evidence="3 4">DSM 12936</strain>
    </source>
</reference>
<dbReference type="InterPro" id="IPR005531">
    <property type="entry name" value="Asp23"/>
</dbReference>
<evidence type="ECO:0000313" key="4">
    <source>
        <dbReference type="Proteomes" id="UP000758168"/>
    </source>
</evidence>
<dbReference type="Proteomes" id="UP000758168">
    <property type="component" value="Unassembled WGS sequence"/>
</dbReference>
<comment type="caution">
    <text evidence="3">The sequence shown here is derived from an EMBL/GenBank/DDBJ whole genome shotgun (WGS) entry which is preliminary data.</text>
</comment>
<proteinExistence type="inferred from homology"/>
<gene>
    <name evidence="3" type="ORF">JOF54_002557</name>
</gene>
<dbReference type="PANTHER" id="PTHR34297:SF3">
    <property type="entry name" value="ALKALINE SHOCK PROTEIN 23"/>
    <property type="match status" value="1"/>
</dbReference>
<dbReference type="EMBL" id="JAGIOB010000001">
    <property type="protein sequence ID" value="MBP2417635.1"/>
    <property type="molecule type" value="Genomic_DNA"/>
</dbReference>
<protein>
    <submittedName>
        <fullName evidence="3">Alkaline shock family protein YloU</fullName>
    </submittedName>
</protein>
<dbReference type="PANTHER" id="PTHR34297">
    <property type="entry name" value="HYPOTHETICAL CYTOSOLIC PROTEIN-RELATED"/>
    <property type="match status" value="1"/>
</dbReference>
<evidence type="ECO:0000313" key="3">
    <source>
        <dbReference type="EMBL" id="MBP2417635.1"/>
    </source>
</evidence>
<keyword evidence="4" id="KW-1185">Reference proteome</keyword>
<accession>A0ABS4ZA61</accession>
<sequence length="167" mass="17308">MSQSVVPATGEERRQAEAQAAKNAEKAEPKQLDALHTEHGDTTIADGVVAKIAGIAAREVSGVYAMGNAARRAIGNLAQRIPGSTQPSVSGGVSVEKGERETAIDISVVVEYGVSIVTVSDQIRENVISAVEYGTGLDVVSVDVNVTDVHLPEDDADDAGSSSDPLR</sequence>
<organism evidence="3 4">
    <name type="scientific">Microlunatus capsulatus</name>
    <dbReference type="NCBI Taxonomy" id="99117"/>
    <lineage>
        <taxon>Bacteria</taxon>
        <taxon>Bacillati</taxon>
        <taxon>Actinomycetota</taxon>
        <taxon>Actinomycetes</taxon>
        <taxon>Propionibacteriales</taxon>
        <taxon>Propionibacteriaceae</taxon>
        <taxon>Microlunatus</taxon>
    </lineage>
</organism>
<evidence type="ECO:0000256" key="1">
    <source>
        <dbReference type="ARBA" id="ARBA00005721"/>
    </source>
</evidence>